<evidence type="ECO:0000313" key="3">
    <source>
        <dbReference type="Proteomes" id="UP000324222"/>
    </source>
</evidence>
<organism evidence="2 3">
    <name type="scientific">Portunus trituberculatus</name>
    <name type="common">Swimming crab</name>
    <name type="synonym">Neptunus trituberculatus</name>
    <dbReference type="NCBI Taxonomy" id="210409"/>
    <lineage>
        <taxon>Eukaryota</taxon>
        <taxon>Metazoa</taxon>
        <taxon>Ecdysozoa</taxon>
        <taxon>Arthropoda</taxon>
        <taxon>Crustacea</taxon>
        <taxon>Multicrustacea</taxon>
        <taxon>Malacostraca</taxon>
        <taxon>Eumalacostraca</taxon>
        <taxon>Eucarida</taxon>
        <taxon>Decapoda</taxon>
        <taxon>Pleocyemata</taxon>
        <taxon>Brachyura</taxon>
        <taxon>Eubrachyura</taxon>
        <taxon>Portunoidea</taxon>
        <taxon>Portunidae</taxon>
        <taxon>Portuninae</taxon>
        <taxon>Portunus</taxon>
    </lineage>
</organism>
<accession>A0A5B7J7Z1</accession>
<feature type="region of interest" description="Disordered" evidence="1">
    <location>
        <begin position="1"/>
        <end position="43"/>
    </location>
</feature>
<evidence type="ECO:0000256" key="1">
    <source>
        <dbReference type="SAM" id="MobiDB-lite"/>
    </source>
</evidence>
<protein>
    <submittedName>
        <fullName evidence="2">Uncharacterized protein</fullName>
    </submittedName>
</protein>
<reference evidence="2 3" key="1">
    <citation type="submission" date="2019-05" db="EMBL/GenBank/DDBJ databases">
        <title>Another draft genome of Portunus trituberculatus and its Hox gene families provides insights of decapod evolution.</title>
        <authorList>
            <person name="Jeong J.-H."/>
            <person name="Song I."/>
            <person name="Kim S."/>
            <person name="Choi T."/>
            <person name="Kim D."/>
            <person name="Ryu S."/>
            <person name="Kim W."/>
        </authorList>
    </citation>
    <scope>NUCLEOTIDE SEQUENCE [LARGE SCALE GENOMIC DNA]</scope>
    <source>
        <tissue evidence="2">Muscle</tissue>
    </source>
</reference>
<keyword evidence="3" id="KW-1185">Reference proteome</keyword>
<sequence length="70" mass="7855">MKTGRVAIMSRNKEKDEIAARGGDTEARDTAEDNMVPSRPYTGGRESISGLFRACFLRILRTCRCMQELS</sequence>
<name>A0A5B7J7Z1_PORTR</name>
<proteinExistence type="predicted"/>
<feature type="compositionally biased region" description="Basic and acidic residues" evidence="1">
    <location>
        <begin position="11"/>
        <end position="31"/>
    </location>
</feature>
<comment type="caution">
    <text evidence="2">The sequence shown here is derived from an EMBL/GenBank/DDBJ whole genome shotgun (WGS) entry which is preliminary data.</text>
</comment>
<gene>
    <name evidence="2" type="ORF">E2C01_085578</name>
</gene>
<dbReference type="Proteomes" id="UP000324222">
    <property type="component" value="Unassembled WGS sequence"/>
</dbReference>
<dbReference type="EMBL" id="VSRR010084912">
    <property type="protein sequence ID" value="MPC90583.1"/>
    <property type="molecule type" value="Genomic_DNA"/>
</dbReference>
<evidence type="ECO:0000313" key="2">
    <source>
        <dbReference type="EMBL" id="MPC90583.1"/>
    </source>
</evidence>
<dbReference type="AlphaFoldDB" id="A0A5B7J7Z1"/>